<name>A0A0L8AG76_9BACT</name>
<keyword evidence="2" id="KW-1185">Reference proteome</keyword>
<sequence>MKKTKEIRGKILKYAEGKLHESQEKSGRIIKYVNDVSTVGKELFYSSVLMAGHKYLKVEQEGQA</sequence>
<dbReference type="OrthoDB" id="982502at2"/>
<gene>
    <name evidence="1" type="ORF">OB69_17760</name>
</gene>
<evidence type="ECO:0000313" key="2">
    <source>
        <dbReference type="Proteomes" id="UP000036908"/>
    </source>
</evidence>
<accession>A0A0L8AG76</accession>
<dbReference type="Proteomes" id="UP000036908">
    <property type="component" value="Unassembled WGS sequence"/>
</dbReference>
<dbReference type="RefSeq" id="WP_053225096.1">
    <property type="nucleotide sequence ID" value="NZ_JSVA01000033.1"/>
</dbReference>
<protein>
    <submittedName>
        <fullName evidence="1">Uncharacterized protein</fullName>
    </submittedName>
</protein>
<dbReference type="EMBL" id="JSVA01000033">
    <property type="protein sequence ID" value="KOF01399.1"/>
    <property type="molecule type" value="Genomic_DNA"/>
</dbReference>
<organism evidence="1 2">
    <name type="scientific">Roseivirga seohaensis subsp. aquiponti</name>
    <dbReference type="NCBI Taxonomy" id="1566026"/>
    <lineage>
        <taxon>Bacteria</taxon>
        <taxon>Pseudomonadati</taxon>
        <taxon>Bacteroidota</taxon>
        <taxon>Cytophagia</taxon>
        <taxon>Cytophagales</taxon>
        <taxon>Roseivirgaceae</taxon>
        <taxon>Roseivirga</taxon>
    </lineage>
</organism>
<comment type="caution">
    <text evidence="1">The sequence shown here is derived from an EMBL/GenBank/DDBJ whole genome shotgun (WGS) entry which is preliminary data.</text>
</comment>
<evidence type="ECO:0000313" key="1">
    <source>
        <dbReference type="EMBL" id="KOF01399.1"/>
    </source>
</evidence>
<dbReference type="PATRIC" id="fig|1566026.4.peg.2194"/>
<reference evidence="2" key="1">
    <citation type="submission" date="2014-11" db="EMBL/GenBank/DDBJ databases">
        <title>Genome sequencing of Roseivirga sp. D-25.</title>
        <authorList>
            <person name="Selvaratnam C."/>
            <person name="Thevarajoo S."/>
            <person name="Goh K.M."/>
            <person name="Eee R."/>
            <person name="Chan K.-G."/>
            <person name="Chong C.S."/>
        </authorList>
    </citation>
    <scope>NUCLEOTIDE SEQUENCE [LARGE SCALE GENOMIC DNA]</scope>
    <source>
        <strain evidence="2">D-25</strain>
    </source>
</reference>
<dbReference type="AlphaFoldDB" id="A0A0L8AG76"/>
<proteinExistence type="predicted"/>